<comment type="caution">
    <text evidence="2">The sequence shown here is derived from an EMBL/GenBank/DDBJ whole genome shotgun (WGS) entry which is preliminary data.</text>
</comment>
<dbReference type="AlphaFoldDB" id="A0A9X7ATW6"/>
<dbReference type="RefSeq" id="WP_098680108.1">
    <property type="nucleotide sequence ID" value="NZ_LDFQ01000083.1"/>
</dbReference>
<evidence type="ECO:0000259" key="1">
    <source>
        <dbReference type="PROSITE" id="PS50943"/>
    </source>
</evidence>
<proteinExistence type="predicted"/>
<organism evidence="2 3">
    <name type="scientific">Bacillus thuringiensis</name>
    <dbReference type="NCBI Taxonomy" id="1428"/>
    <lineage>
        <taxon>Bacteria</taxon>
        <taxon>Bacillati</taxon>
        <taxon>Bacillota</taxon>
        <taxon>Bacilli</taxon>
        <taxon>Bacillales</taxon>
        <taxon>Bacillaceae</taxon>
        <taxon>Bacillus</taxon>
        <taxon>Bacillus cereus group</taxon>
    </lineage>
</organism>
<dbReference type="GO" id="GO:0003677">
    <property type="term" value="F:DNA binding"/>
    <property type="evidence" value="ECO:0007669"/>
    <property type="project" value="InterPro"/>
</dbReference>
<dbReference type="SUPFAM" id="SSF47413">
    <property type="entry name" value="lambda repressor-like DNA-binding domains"/>
    <property type="match status" value="1"/>
</dbReference>
<sequence length="116" mass="13215">MNHQLISRRIKEIRTAILKMNQAEFAHALGLKSKSAVSMWENEHIEKCPSRKTSLDIAKLANISVSYVLGESDQKDPKIAAKDELDILMDQIRTKNSEKQKELLDIIRNLVKISSD</sequence>
<gene>
    <name evidence="2" type="ORF">COK81_31440</name>
</gene>
<dbReference type="Gene3D" id="1.10.260.40">
    <property type="entry name" value="lambda repressor-like DNA-binding domains"/>
    <property type="match status" value="1"/>
</dbReference>
<dbReference type="EMBL" id="NVCU01000439">
    <property type="protein sequence ID" value="PFT73552.1"/>
    <property type="molecule type" value="Genomic_DNA"/>
</dbReference>
<dbReference type="Proteomes" id="UP000225910">
    <property type="component" value="Unassembled WGS sequence"/>
</dbReference>
<reference evidence="2 3" key="1">
    <citation type="submission" date="2017-09" db="EMBL/GenBank/DDBJ databases">
        <title>Large-scale bioinformatics analysis of Bacillus genomes uncovers conserved roles of natural products in bacterial physiology.</title>
        <authorList>
            <consortium name="Agbiome Team Llc"/>
            <person name="Bleich R.M."/>
            <person name="Grubbs K.J."/>
            <person name="Santa Maria K.C."/>
            <person name="Allen S.E."/>
            <person name="Farag S."/>
            <person name="Shank E.A."/>
            <person name="Bowers A."/>
        </authorList>
    </citation>
    <scope>NUCLEOTIDE SEQUENCE [LARGE SCALE GENOMIC DNA]</scope>
    <source>
        <strain evidence="2 3">AFS064137</strain>
    </source>
</reference>
<dbReference type="InterPro" id="IPR010982">
    <property type="entry name" value="Lambda_DNA-bd_dom_sf"/>
</dbReference>
<accession>A0A9X7ATW6</accession>
<evidence type="ECO:0000313" key="3">
    <source>
        <dbReference type="Proteomes" id="UP000225910"/>
    </source>
</evidence>
<dbReference type="Pfam" id="PF01381">
    <property type="entry name" value="HTH_3"/>
    <property type="match status" value="1"/>
</dbReference>
<feature type="domain" description="HTH cro/C1-type" evidence="1">
    <location>
        <begin position="10"/>
        <end position="68"/>
    </location>
</feature>
<name>A0A9X7ATW6_BACTU</name>
<dbReference type="PROSITE" id="PS50943">
    <property type="entry name" value="HTH_CROC1"/>
    <property type="match status" value="1"/>
</dbReference>
<dbReference type="InterPro" id="IPR001387">
    <property type="entry name" value="Cro/C1-type_HTH"/>
</dbReference>
<evidence type="ECO:0000313" key="2">
    <source>
        <dbReference type="EMBL" id="PFT73552.1"/>
    </source>
</evidence>
<dbReference type="SMART" id="SM00530">
    <property type="entry name" value="HTH_XRE"/>
    <property type="match status" value="1"/>
</dbReference>
<protein>
    <submittedName>
        <fullName evidence="2">Transcriptional regulator</fullName>
    </submittedName>
</protein>